<evidence type="ECO:0000256" key="1">
    <source>
        <dbReference type="SAM" id="MobiDB-lite"/>
    </source>
</evidence>
<keyword evidence="4" id="KW-1185">Reference proteome</keyword>
<dbReference type="eggNOG" id="ENOG502RYEB">
    <property type="taxonomic scope" value="Eukaryota"/>
</dbReference>
<dbReference type="CDD" id="cd23659">
    <property type="entry name" value="USP_At3g01520-like"/>
    <property type="match status" value="1"/>
</dbReference>
<organism evidence="4">
    <name type="scientific">Spathaspora passalidarum (strain NRRL Y-27907 / 11-Y1)</name>
    <dbReference type="NCBI Taxonomy" id="619300"/>
    <lineage>
        <taxon>Eukaryota</taxon>
        <taxon>Fungi</taxon>
        <taxon>Dikarya</taxon>
        <taxon>Ascomycota</taxon>
        <taxon>Saccharomycotina</taxon>
        <taxon>Pichiomycetes</taxon>
        <taxon>Debaryomycetaceae</taxon>
        <taxon>Spathaspora</taxon>
    </lineage>
</organism>
<dbReference type="RefSeq" id="XP_007375173.1">
    <property type="nucleotide sequence ID" value="XM_007375111.1"/>
</dbReference>
<feature type="region of interest" description="Disordered" evidence="1">
    <location>
        <begin position="1"/>
        <end position="25"/>
    </location>
</feature>
<dbReference type="AlphaFoldDB" id="G3AN54"/>
<dbReference type="KEGG" id="spaa:SPAPADRAFT_60990"/>
<dbReference type="InParanoid" id="G3AN54"/>
<name>G3AN54_SPAPN</name>
<dbReference type="Pfam" id="PF00582">
    <property type="entry name" value="Usp"/>
    <property type="match status" value="1"/>
</dbReference>
<protein>
    <recommendedName>
        <fullName evidence="2">UspA domain-containing protein</fullName>
    </recommendedName>
</protein>
<dbReference type="Proteomes" id="UP000000709">
    <property type="component" value="Unassembled WGS sequence"/>
</dbReference>
<dbReference type="OMA" id="IGTHHYD"/>
<dbReference type="GeneID" id="18873672"/>
<evidence type="ECO:0000313" key="4">
    <source>
        <dbReference type="Proteomes" id="UP000000709"/>
    </source>
</evidence>
<dbReference type="InterPro" id="IPR014729">
    <property type="entry name" value="Rossmann-like_a/b/a_fold"/>
</dbReference>
<dbReference type="HOGENOM" id="CLU_033255_0_0_1"/>
<dbReference type="EMBL" id="GL996502">
    <property type="protein sequence ID" value="EGW31897.1"/>
    <property type="molecule type" value="Genomic_DNA"/>
</dbReference>
<gene>
    <name evidence="3" type="ORF">SPAPADRAFT_60990</name>
</gene>
<dbReference type="PANTHER" id="PTHR47815:SF1">
    <property type="entry name" value="UNIVERSAL STRESS PROTEIN A FAMILY PROTEIN C25B2.10"/>
    <property type="match status" value="1"/>
</dbReference>
<feature type="region of interest" description="Disordered" evidence="1">
    <location>
        <begin position="84"/>
        <end position="120"/>
    </location>
</feature>
<dbReference type="SUPFAM" id="SSF52402">
    <property type="entry name" value="Adenine nucleotide alpha hydrolases-like"/>
    <property type="match status" value="1"/>
</dbReference>
<accession>G3AN54</accession>
<dbReference type="InterPro" id="IPR006016">
    <property type="entry name" value="UspA"/>
</dbReference>
<dbReference type="STRING" id="619300.G3AN54"/>
<sequence length="382" mass="43625">MVTVKIEPPIEEEASEDGAPLEKKKSMVEVEDETDINTRLNAMLYQTSTDSVELYKLQNNSSDLLGRLYYDDYDSEITSPVSSNLGTPLLAPQPGTSISSDSSGNSSQIRPGISRGRSFERGISFDNTNLETKKQSLILKVKHPDFKFRRNNKTFLTGYNNDYESFKAIEWLFEEMVINGDTIVIFQVLNEKHHDRIDKQIANVNLQKFEKLNMDHHMKKVSIIYEIVIGKAEKNLKKAIDEYSPSMMIVGTHEGKEHKSFMKSSTSKHFLECALVPVIVVKPSYHYVEQLKSPIDSEQYFENWMKSIDAPVTREKPKIRGILSPTHSRNSSYTNLVAEERGRKINTLLVPTRSRSSSKTRDKEPRSRSSSRTRFAKFLLGT</sequence>
<feature type="compositionally biased region" description="Low complexity" evidence="1">
    <location>
        <begin position="97"/>
        <end position="107"/>
    </location>
</feature>
<proteinExistence type="predicted"/>
<dbReference type="PANTHER" id="PTHR47815">
    <property type="entry name" value="UNIVERSAL STRESS PROTEIN A FAMILY PROTEIN C25B2.10"/>
    <property type="match status" value="1"/>
</dbReference>
<dbReference type="Gene3D" id="3.40.50.620">
    <property type="entry name" value="HUPs"/>
    <property type="match status" value="1"/>
</dbReference>
<feature type="domain" description="UspA" evidence="2">
    <location>
        <begin position="153"/>
        <end position="282"/>
    </location>
</feature>
<evidence type="ECO:0000259" key="2">
    <source>
        <dbReference type="Pfam" id="PF00582"/>
    </source>
</evidence>
<dbReference type="OrthoDB" id="843225at2759"/>
<evidence type="ECO:0000313" key="3">
    <source>
        <dbReference type="EMBL" id="EGW31897.1"/>
    </source>
</evidence>
<reference evidence="3 4" key="1">
    <citation type="journal article" date="2011" name="Proc. Natl. Acad. Sci. U.S.A.">
        <title>Comparative genomics of xylose-fermenting fungi for enhanced biofuel production.</title>
        <authorList>
            <person name="Wohlbach D.J."/>
            <person name="Kuo A."/>
            <person name="Sato T.K."/>
            <person name="Potts K.M."/>
            <person name="Salamov A.A."/>
            <person name="LaButti K.M."/>
            <person name="Sun H."/>
            <person name="Clum A."/>
            <person name="Pangilinan J.L."/>
            <person name="Lindquist E.A."/>
            <person name="Lucas S."/>
            <person name="Lapidus A."/>
            <person name="Jin M."/>
            <person name="Gunawan C."/>
            <person name="Balan V."/>
            <person name="Dale B.E."/>
            <person name="Jeffries T.W."/>
            <person name="Zinkel R."/>
            <person name="Barry K.W."/>
            <person name="Grigoriev I.V."/>
            <person name="Gasch A.P."/>
        </authorList>
    </citation>
    <scope>NUCLEOTIDE SEQUENCE [LARGE SCALE GENOMIC DNA]</scope>
    <source>
        <strain evidence="4">NRRL Y-27907 / 11-Y1</strain>
    </source>
</reference>
<feature type="region of interest" description="Disordered" evidence="1">
    <location>
        <begin position="349"/>
        <end position="373"/>
    </location>
</feature>